<name>A0ABM3FWF4_NEOLC</name>
<dbReference type="InterPro" id="IPR031311">
    <property type="entry name" value="CHIT_BIND_RR_consensus"/>
</dbReference>
<evidence type="ECO:0000256" key="2">
    <source>
        <dbReference type="PROSITE-ProRule" id="PRU00497"/>
    </source>
</evidence>
<dbReference type="Pfam" id="PF00379">
    <property type="entry name" value="Chitin_bind_4"/>
    <property type="match status" value="1"/>
</dbReference>
<dbReference type="GeneID" id="107222809"/>
<dbReference type="PANTHER" id="PTHR10380">
    <property type="entry name" value="CUTICLE PROTEIN"/>
    <property type="match status" value="1"/>
</dbReference>
<dbReference type="Proteomes" id="UP000829291">
    <property type="component" value="Chromosome 1"/>
</dbReference>
<evidence type="ECO:0000313" key="4">
    <source>
        <dbReference type="Proteomes" id="UP000829291"/>
    </source>
</evidence>
<dbReference type="RefSeq" id="XP_046592355.1">
    <property type="nucleotide sequence ID" value="XM_046736399.1"/>
</dbReference>
<sequence>MNTRAVLVFFAFVASVFAAPAAEPAAAPVPEPAAVPAPVVSAAQRSSPAVDPKEPIAIISQESEVNPDGTFVNKYETANGISVSEESSLKTLEEGEVVQVVKGSISYPSPDGTIIETIYTADENGFHPSGDHLPVAPETPAYILKSLEWSAAHPEEDVEEVEKKL</sequence>
<proteinExistence type="predicted"/>
<dbReference type="PROSITE" id="PS00233">
    <property type="entry name" value="CHIT_BIND_RR_1"/>
    <property type="match status" value="1"/>
</dbReference>
<dbReference type="InterPro" id="IPR000618">
    <property type="entry name" value="Insect_cuticle"/>
</dbReference>
<reference evidence="5" key="1">
    <citation type="submission" date="2025-08" db="UniProtKB">
        <authorList>
            <consortium name="RefSeq"/>
        </authorList>
    </citation>
    <scope>IDENTIFICATION</scope>
    <source>
        <tissue evidence="5">Thorax and Abdomen</tissue>
    </source>
</reference>
<evidence type="ECO:0000256" key="3">
    <source>
        <dbReference type="SAM" id="SignalP"/>
    </source>
</evidence>
<dbReference type="PROSITE" id="PS51155">
    <property type="entry name" value="CHIT_BIND_RR_2"/>
    <property type="match status" value="1"/>
</dbReference>
<feature type="signal peptide" evidence="3">
    <location>
        <begin position="1"/>
        <end position="18"/>
    </location>
</feature>
<dbReference type="PANTHER" id="PTHR10380:SF173">
    <property type="entry name" value="CUTICULAR PROTEIN 47EF, ISOFORM C-RELATED"/>
    <property type="match status" value="1"/>
</dbReference>
<gene>
    <name evidence="5" type="primary">LOC107222809</name>
</gene>
<keyword evidence="3" id="KW-0732">Signal</keyword>
<dbReference type="InterPro" id="IPR050468">
    <property type="entry name" value="Cuticle_Struct_Prot"/>
</dbReference>
<keyword evidence="4" id="KW-1185">Reference proteome</keyword>
<accession>A0ABM3FWF4</accession>
<evidence type="ECO:0000256" key="1">
    <source>
        <dbReference type="ARBA" id="ARBA00022460"/>
    </source>
</evidence>
<evidence type="ECO:0000313" key="5">
    <source>
        <dbReference type="RefSeq" id="XP_046592355.1"/>
    </source>
</evidence>
<feature type="chain" id="PRO_5046490046" evidence="3">
    <location>
        <begin position="19"/>
        <end position="165"/>
    </location>
</feature>
<keyword evidence="1 2" id="KW-0193">Cuticle</keyword>
<protein>
    <submittedName>
        <fullName evidence="5">Endocuticle structural glycoprotein SgAbd-1</fullName>
    </submittedName>
</protein>
<organism evidence="4 5">
    <name type="scientific">Neodiprion lecontei</name>
    <name type="common">Redheaded pine sawfly</name>
    <dbReference type="NCBI Taxonomy" id="441921"/>
    <lineage>
        <taxon>Eukaryota</taxon>
        <taxon>Metazoa</taxon>
        <taxon>Ecdysozoa</taxon>
        <taxon>Arthropoda</taxon>
        <taxon>Hexapoda</taxon>
        <taxon>Insecta</taxon>
        <taxon>Pterygota</taxon>
        <taxon>Neoptera</taxon>
        <taxon>Endopterygota</taxon>
        <taxon>Hymenoptera</taxon>
        <taxon>Tenthredinoidea</taxon>
        <taxon>Diprionidae</taxon>
        <taxon>Diprioninae</taxon>
        <taxon>Neodiprion</taxon>
    </lineage>
</organism>